<protein>
    <submittedName>
        <fullName evidence="1">Uncharacterized protein</fullName>
    </submittedName>
</protein>
<name>A0A1R1YHL1_9FUNG</name>
<dbReference type="Proteomes" id="UP000187283">
    <property type="component" value="Unassembled WGS sequence"/>
</dbReference>
<keyword evidence="2" id="KW-1185">Reference proteome</keyword>
<gene>
    <name evidence="1" type="ORF">AYI70_g190</name>
</gene>
<sequence length="71" mass="8312">MLSMPKNFKGETLADFCADYYKAPHRNLYSWHIKCGNNKGIIIAPYNLSENPYKRASQYILTDFIKTLDDY</sequence>
<proteinExistence type="predicted"/>
<evidence type="ECO:0000313" key="1">
    <source>
        <dbReference type="EMBL" id="OMJ26408.1"/>
    </source>
</evidence>
<dbReference type="EMBL" id="LSSN01000021">
    <property type="protein sequence ID" value="OMJ26408.1"/>
    <property type="molecule type" value="Genomic_DNA"/>
</dbReference>
<comment type="caution">
    <text evidence="1">The sequence shown here is derived from an EMBL/GenBank/DDBJ whole genome shotgun (WGS) entry which is preliminary data.</text>
</comment>
<accession>A0A1R1YHL1</accession>
<organism evidence="1 2">
    <name type="scientific">Smittium culicis</name>
    <dbReference type="NCBI Taxonomy" id="133412"/>
    <lineage>
        <taxon>Eukaryota</taxon>
        <taxon>Fungi</taxon>
        <taxon>Fungi incertae sedis</taxon>
        <taxon>Zoopagomycota</taxon>
        <taxon>Kickxellomycotina</taxon>
        <taxon>Harpellomycetes</taxon>
        <taxon>Harpellales</taxon>
        <taxon>Legeriomycetaceae</taxon>
        <taxon>Smittium</taxon>
    </lineage>
</organism>
<reference evidence="1 2" key="1">
    <citation type="submission" date="2017-01" db="EMBL/GenBank/DDBJ databases">
        <authorList>
            <person name="Mah S.A."/>
            <person name="Swanson W.J."/>
            <person name="Moy G.W."/>
            <person name="Vacquier V.D."/>
        </authorList>
    </citation>
    <scope>NUCLEOTIDE SEQUENCE [LARGE SCALE GENOMIC DNA]</scope>
    <source>
        <strain evidence="1 2">GSMNP</strain>
    </source>
</reference>
<dbReference type="AlphaFoldDB" id="A0A1R1YHL1"/>
<evidence type="ECO:0000313" key="2">
    <source>
        <dbReference type="Proteomes" id="UP000187283"/>
    </source>
</evidence>